<gene>
    <name evidence="4" type="ORF">ABS770_23870</name>
    <name evidence="3" type="ORF">QO001_003275</name>
</gene>
<dbReference type="Proteomes" id="UP001223420">
    <property type="component" value="Unassembled WGS sequence"/>
</dbReference>
<evidence type="ECO:0000313" key="4">
    <source>
        <dbReference type="EMBL" id="MER2291294.1"/>
    </source>
</evidence>
<evidence type="ECO:0000256" key="2">
    <source>
        <dbReference type="SAM" id="SignalP"/>
    </source>
</evidence>
<organism evidence="3 5">
    <name type="scientific">Methylobacterium brachiatum</name>
    <dbReference type="NCBI Taxonomy" id="269660"/>
    <lineage>
        <taxon>Bacteria</taxon>
        <taxon>Pseudomonadati</taxon>
        <taxon>Pseudomonadota</taxon>
        <taxon>Alphaproteobacteria</taxon>
        <taxon>Hyphomicrobiales</taxon>
        <taxon>Methylobacteriaceae</taxon>
        <taxon>Methylobacterium</taxon>
    </lineage>
</organism>
<dbReference type="InterPro" id="IPR024418">
    <property type="entry name" value="DUF3862"/>
</dbReference>
<dbReference type="Proteomes" id="UP001432995">
    <property type="component" value="Unassembled WGS sequence"/>
</dbReference>
<dbReference type="Gene3D" id="3.30.1450.10">
    <property type="match status" value="1"/>
</dbReference>
<protein>
    <submittedName>
        <fullName evidence="4">DUF3862 domain-containing protein</fullName>
    </submittedName>
</protein>
<dbReference type="Pfam" id="PF12978">
    <property type="entry name" value="DUF3862"/>
    <property type="match status" value="1"/>
</dbReference>
<reference evidence="4" key="2">
    <citation type="submission" date="2024-06" db="EMBL/GenBank/DDBJ databases">
        <authorList>
            <person name="Campbell A.G."/>
        </authorList>
    </citation>
    <scope>NUCLEOTIDE SEQUENCE</scope>
    <source>
        <strain evidence="4">EM17</strain>
    </source>
</reference>
<evidence type="ECO:0000313" key="6">
    <source>
        <dbReference type="Proteomes" id="UP001432995"/>
    </source>
</evidence>
<dbReference type="RefSeq" id="WP_007563049.1">
    <property type="nucleotide sequence ID" value="NZ_JAJALK010000002.1"/>
</dbReference>
<keyword evidence="1 2" id="KW-0732">Signal</keyword>
<evidence type="ECO:0000313" key="3">
    <source>
        <dbReference type="EMBL" id="MDQ0544341.1"/>
    </source>
</evidence>
<dbReference type="EMBL" id="JBELQD010000042">
    <property type="protein sequence ID" value="MER2291294.1"/>
    <property type="molecule type" value="Genomic_DNA"/>
</dbReference>
<evidence type="ECO:0000313" key="5">
    <source>
        <dbReference type="Proteomes" id="UP001223420"/>
    </source>
</evidence>
<feature type="chain" id="PRO_5042483255" evidence="2">
    <location>
        <begin position="22"/>
        <end position="106"/>
    </location>
</feature>
<dbReference type="AlphaFoldDB" id="A0AAJ1TTF4"/>
<keyword evidence="6" id="KW-1185">Reference proteome</keyword>
<dbReference type="InterPro" id="IPR037873">
    <property type="entry name" value="BamE-like"/>
</dbReference>
<reference evidence="3" key="1">
    <citation type="submission" date="2023-07" db="EMBL/GenBank/DDBJ databases">
        <title>Genomic Encyclopedia of Type Strains, Phase IV (KMG-IV): sequencing the most valuable type-strain genomes for metagenomic binning, comparative biology and taxonomic classification.</title>
        <authorList>
            <person name="Goeker M."/>
        </authorList>
    </citation>
    <scope>NUCLEOTIDE SEQUENCE</scope>
    <source>
        <strain evidence="3">DSM 19569</strain>
    </source>
</reference>
<name>A0AAJ1TTF4_9HYPH</name>
<sequence>MMRLLFPLSLALLLAASAASAAQPNGASRCRVDRSQYAALKHGMSYGHVRHLLGCSGRRISHLSIGRAERTTYSWRGRGTYGANLTLTFRDDRLTDKSQLGLSETE</sequence>
<dbReference type="EMBL" id="JAUSWL010000005">
    <property type="protein sequence ID" value="MDQ0544341.1"/>
    <property type="molecule type" value="Genomic_DNA"/>
</dbReference>
<comment type="caution">
    <text evidence="3">The sequence shown here is derived from an EMBL/GenBank/DDBJ whole genome shotgun (WGS) entry which is preliminary data.</text>
</comment>
<accession>A0AAJ1TTF4</accession>
<feature type="signal peptide" evidence="2">
    <location>
        <begin position="1"/>
        <end position="21"/>
    </location>
</feature>
<evidence type="ECO:0000256" key="1">
    <source>
        <dbReference type="ARBA" id="ARBA00022729"/>
    </source>
</evidence>
<proteinExistence type="predicted"/>